<organism evidence="4 5">
    <name type="scientific">Bacillus cereus</name>
    <dbReference type="NCBI Taxonomy" id="1396"/>
    <lineage>
        <taxon>Bacteria</taxon>
        <taxon>Bacillati</taxon>
        <taxon>Bacillota</taxon>
        <taxon>Bacilli</taxon>
        <taxon>Bacillales</taxon>
        <taxon>Bacillaceae</taxon>
        <taxon>Bacillus</taxon>
        <taxon>Bacillus cereus group</taxon>
    </lineage>
</organism>
<comment type="cofactor">
    <cofactor evidence="1">
        <name>a divalent metal cation</name>
        <dbReference type="ChEBI" id="CHEBI:60240"/>
    </cofactor>
</comment>
<gene>
    <name evidence="4" type="ORF">D0437_28120</name>
</gene>
<keyword evidence="2" id="KW-0479">Metal-binding</keyword>
<dbReference type="EMBL" id="CP031778">
    <property type="protein sequence ID" value="QDZ76699.1"/>
    <property type="molecule type" value="Genomic_DNA"/>
</dbReference>
<feature type="domain" description="DDE Tnp4" evidence="3">
    <location>
        <begin position="10"/>
        <end position="120"/>
    </location>
</feature>
<name>A0A9X7M0M1_BACCE</name>
<dbReference type="AlphaFoldDB" id="A0A9X7M0M1"/>
<protein>
    <recommendedName>
        <fullName evidence="3">DDE Tnp4 domain-containing protein</fullName>
    </recommendedName>
</protein>
<dbReference type="InterPro" id="IPR027806">
    <property type="entry name" value="HARBI1_dom"/>
</dbReference>
<accession>A0A9X7M0M1</accession>
<sequence>MNAHTQEIICVFGESGAVHDFTLYKNTIGHKISTNIQSKADSGYQGITAFHTNSMIPKKKSKHHPLTQEDKHYNRKLSRERILVENMNAKIKVFRSMSSRYRNRRKRHTLRISLICGLLNFELRN</sequence>
<evidence type="ECO:0000259" key="3">
    <source>
        <dbReference type="Pfam" id="PF13359"/>
    </source>
</evidence>
<dbReference type="Proteomes" id="UP000321735">
    <property type="component" value="Chromosome"/>
</dbReference>
<evidence type="ECO:0000313" key="5">
    <source>
        <dbReference type="Proteomes" id="UP000321735"/>
    </source>
</evidence>
<dbReference type="Pfam" id="PF13359">
    <property type="entry name" value="DDE_Tnp_4"/>
    <property type="match status" value="1"/>
</dbReference>
<evidence type="ECO:0000313" key="4">
    <source>
        <dbReference type="EMBL" id="QDZ76699.1"/>
    </source>
</evidence>
<reference evidence="4 5" key="1">
    <citation type="journal article" date="2019" name="Ecotoxicol. Environ. Saf.">
        <title>Microbial characterization of heavy metal resistant bacterial strains isolated from an electroplating wastewater treatment plant.</title>
        <authorList>
            <person name="Cai X."/>
            <person name="Zheng X."/>
            <person name="Zhang D."/>
            <person name="Iqbal W."/>
            <person name="Liu C."/>
            <person name="Yang B."/>
            <person name="Zhao X."/>
            <person name="Lu X."/>
            <person name="Mao Y."/>
        </authorList>
    </citation>
    <scope>NUCLEOTIDE SEQUENCE [LARGE SCALE GENOMIC DNA]</scope>
    <source>
        <strain evidence="4 5">Co1-1</strain>
    </source>
</reference>
<proteinExistence type="predicted"/>
<evidence type="ECO:0000256" key="1">
    <source>
        <dbReference type="ARBA" id="ARBA00001968"/>
    </source>
</evidence>
<dbReference type="GO" id="GO:0046872">
    <property type="term" value="F:metal ion binding"/>
    <property type="evidence" value="ECO:0007669"/>
    <property type="project" value="UniProtKB-KW"/>
</dbReference>
<dbReference type="RefSeq" id="WP_423752586.1">
    <property type="nucleotide sequence ID" value="NZ_CP031778.1"/>
</dbReference>
<evidence type="ECO:0000256" key="2">
    <source>
        <dbReference type="ARBA" id="ARBA00022723"/>
    </source>
</evidence>